<keyword evidence="3" id="KW-1185">Reference proteome</keyword>
<dbReference type="EMBL" id="RBNI01029191">
    <property type="protein sequence ID" value="RUO95498.1"/>
    <property type="molecule type" value="Genomic_DNA"/>
</dbReference>
<accession>A0A432ZYH1</accession>
<organism evidence="2 3">
    <name type="scientific">Jimgerdemannia flammicorona</name>
    <dbReference type="NCBI Taxonomy" id="994334"/>
    <lineage>
        <taxon>Eukaryota</taxon>
        <taxon>Fungi</taxon>
        <taxon>Fungi incertae sedis</taxon>
        <taxon>Mucoromycota</taxon>
        <taxon>Mucoromycotina</taxon>
        <taxon>Endogonomycetes</taxon>
        <taxon>Endogonales</taxon>
        <taxon>Endogonaceae</taxon>
        <taxon>Jimgerdemannia</taxon>
    </lineage>
</organism>
<feature type="region of interest" description="Disordered" evidence="1">
    <location>
        <begin position="1"/>
        <end position="29"/>
    </location>
</feature>
<proteinExistence type="predicted"/>
<feature type="compositionally biased region" description="Basic and acidic residues" evidence="1">
    <location>
        <begin position="8"/>
        <end position="21"/>
    </location>
</feature>
<sequence>MAANKLSPNEERQAVHDHLEWEGDSNTPKVKVTYSSKRSIAASKEDESQARWELARQNIGLEKKNYEHRSKRSAKRSMAASREDKARYSDHTRCSGL</sequence>
<feature type="region of interest" description="Disordered" evidence="1">
    <location>
        <begin position="63"/>
        <end position="97"/>
    </location>
</feature>
<dbReference type="AlphaFoldDB" id="A0A432ZYH1"/>
<protein>
    <submittedName>
        <fullName evidence="2">Uncharacterized protein</fullName>
    </submittedName>
</protein>
<gene>
    <name evidence="2" type="ORF">BC936DRAFT_143903</name>
</gene>
<evidence type="ECO:0000256" key="1">
    <source>
        <dbReference type="SAM" id="MobiDB-lite"/>
    </source>
</evidence>
<evidence type="ECO:0000313" key="3">
    <source>
        <dbReference type="Proteomes" id="UP000268093"/>
    </source>
</evidence>
<reference evidence="2 3" key="1">
    <citation type="journal article" date="2018" name="New Phytol.">
        <title>Phylogenomics of Endogonaceae and evolution of mycorrhizas within Mucoromycota.</title>
        <authorList>
            <person name="Chang Y."/>
            <person name="Desiro A."/>
            <person name="Na H."/>
            <person name="Sandor L."/>
            <person name="Lipzen A."/>
            <person name="Clum A."/>
            <person name="Barry K."/>
            <person name="Grigoriev I.V."/>
            <person name="Martin F.M."/>
            <person name="Stajich J.E."/>
            <person name="Smith M.E."/>
            <person name="Bonito G."/>
            <person name="Spatafora J.W."/>
        </authorList>
    </citation>
    <scope>NUCLEOTIDE SEQUENCE [LARGE SCALE GENOMIC DNA]</scope>
    <source>
        <strain evidence="2 3">GMNB39</strain>
    </source>
</reference>
<evidence type="ECO:0000313" key="2">
    <source>
        <dbReference type="EMBL" id="RUO95498.1"/>
    </source>
</evidence>
<dbReference type="Proteomes" id="UP000268093">
    <property type="component" value="Unassembled WGS sequence"/>
</dbReference>
<name>A0A432ZYH1_9FUNG</name>
<feature type="compositionally biased region" description="Basic and acidic residues" evidence="1">
    <location>
        <begin position="81"/>
        <end position="97"/>
    </location>
</feature>
<comment type="caution">
    <text evidence="2">The sequence shown here is derived from an EMBL/GenBank/DDBJ whole genome shotgun (WGS) entry which is preliminary data.</text>
</comment>